<reference evidence="4 5" key="1">
    <citation type="journal article" date="2013" name="Genome Announc.">
        <title>Genome Sequence of Novosphingobium lindaniclasticum LE124T, Isolated from a Hexachlorocyclohexane Dumpsite.</title>
        <authorList>
            <person name="Saxena A."/>
            <person name="Nayyar N."/>
            <person name="Sangwan N."/>
            <person name="Kumari R."/>
            <person name="Khurana J.P."/>
            <person name="Lal R."/>
        </authorList>
    </citation>
    <scope>NUCLEOTIDE SEQUENCE [LARGE SCALE GENOMIC DNA]</scope>
    <source>
        <strain evidence="4 5">LE124</strain>
    </source>
</reference>
<name>T0IQP2_9SPHN</name>
<sequence length="283" mass="31163">MRRDDHDESKTKADPKLVEAVFGQIRSALERHRHRPVVIGICGAQGAGKSTLAAAAAQACTRQGLNAAVLSLDDLYLTRDERQVLGRSAHPLLATRGVPGTHDVALGLETLDSLEGGMPTALPRFDKATDDRVPERDWPIVAPGCDVLLFEGWCVGAFPQPANELARPVNALEAEEDGDGHWRRAVNDALGDCYQRLFARLDRLILLAAPGFEVVHGWRLEQERGLAAAPGRKSVAPMDEAEIARFIAHYERLTRWILTEMPRRADLLVRLGAQRQVLDIRQG</sequence>
<organism evidence="4 5">
    <name type="scientific">Novosphingobium lindaniclasticum LE124</name>
    <dbReference type="NCBI Taxonomy" id="1096930"/>
    <lineage>
        <taxon>Bacteria</taxon>
        <taxon>Pseudomonadati</taxon>
        <taxon>Pseudomonadota</taxon>
        <taxon>Alphaproteobacteria</taxon>
        <taxon>Sphingomonadales</taxon>
        <taxon>Sphingomonadaceae</taxon>
        <taxon>Novosphingobium</taxon>
    </lineage>
</organism>
<keyword evidence="1" id="KW-0547">Nucleotide-binding</keyword>
<dbReference type="Gene3D" id="3.40.50.300">
    <property type="entry name" value="P-loop containing nucleotide triphosphate hydrolases"/>
    <property type="match status" value="1"/>
</dbReference>
<dbReference type="GO" id="GO:0016301">
    <property type="term" value="F:kinase activity"/>
    <property type="evidence" value="ECO:0007669"/>
    <property type="project" value="InterPro"/>
</dbReference>
<dbReference type="InterPro" id="IPR010488">
    <property type="entry name" value="Zeta_toxin_domain"/>
</dbReference>
<dbReference type="Pfam" id="PF06414">
    <property type="entry name" value="Zeta_toxin"/>
    <property type="match status" value="1"/>
</dbReference>
<evidence type="ECO:0000256" key="2">
    <source>
        <dbReference type="ARBA" id="ARBA00022840"/>
    </source>
</evidence>
<evidence type="ECO:0000256" key="1">
    <source>
        <dbReference type="ARBA" id="ARBA00022741"/>
    </source>
</evidence>
<dbReference type="AlphaFoldDB" id="T0IQP2"/>
<protein>
    <recommendedName>
        <fullName evidence="3">Zeta toxin domain-containing protein</fullName>
    </recommendedName>
</protein>
<proteinExistence type="predicted"/>
<dbReference type="RefSeq" id="WP_021234936.1">
    <property type="nucleotide sequence ID" value="NZ_ATHL01000100.1"/>
</dbReference>
<comment type="caution">
    <text evidence="4">The sequence shown here is derived from an EMBL/GenBank/DDBJ whole genome shotgun (WGS) entry which is preliminary data.</text>
</comment>
<dbReference type="PATRIC" id="fig|1096930.3.peg.3109"/>
<keyword evidence="2" id="KW-0067">ATP-binding</keyword>
<evidence type="ECO:0000259" key="3">
    <source>
        <dbReference type="Pfam" id="PF06414"/>
    </source>
</evidence>
<accession>T0IQP2</accession>
<dbReference type="Proteomes" id="UP000015527">
    <property type="component" value="Unassembled WGS sequence"/>
</dbReference>
<dbReference type="eggNOG" id="COG4240">
    <property type="taxonomic scope" value="Bacteria"/>
</dbReference>
<evidence type="ECO:0000313" key="5">
    <source>
        <dbReference type="Proteomes" id="UP000015527"/>
    </source>
</evidence>
<dbReference type="SUPFAM" id="SSF52540">
    <property type="entry name" value="P-loop containing nucleoside triphosphate hydrolases"/>
    <property type="match status" value="1"/>
</dbReference>
<gene>
    <name evidence="4" type="ORF">L284_15650</name>
</gene>
<evidence type="ECO:0000313" key="4">
    <source>
        <dbReference type="EMBL" id="EQB11969.1"/>
    </source>
</evidence>
<dbReference type="PANTHER" id="PTHR10285">
    <property type="entry name" value="URIDINE KINASE"/>
    <property type="match status" value="1"/>
</dbReference>
<keyword evidence="5" id="KW-1185">Reference proteome</keyword>
<dbReference type="EMBL" id="ATHL01000100">
    <property type="protein sequence ID" value="EQB11969.1"/>
    <property type="molecule type" value="Genomic_DNA"/>
</dbReference>
<feature type="domain" description="Zeta toxin" evidence="3">
    <location>
        <begin position="31"/>
        <end position="75"/>
    </location>
</feature>
<dbReference type="OrthoDB" id="455474at2"/>
<dbReference type="GO" id="GO:0005524">
    <property type="term" value="F:ATP binding"/>
    <property type="evidence" value="ECO:0007669"/>
    <property type="project" value="UniProtKB-KW"/>
</dbReference>
<dbReference type="InterPro" id="IPR027417">
    <property type="entry name" value="P-loop_NTPase"/>
</dbReference>